<proteinExistence type="predicted"/>
<dbReference type="OrthoDB" id="4820608at2759"/>
<dbReference type="AlphaFoldDB" id="A0A9P4Q3E1"/>
<dbReference type="EMBL" id="MU003806">
    <property type="protein sequence ID" value="KAF2719852.1"/>
    <property type="molecule type" value="Genomic_DNA"/>
</dbReference>
<evidence type="ECO:0000313" key="2">
    <source>
        <dbReference type="EMBL" id="KAF2719852.1"/>
    </source>
</evidence>
<feature type="chain" id="PRO_5040139790" evidence="1">
    <location>
        <begin position="20"/>
        <end position="202"/>
    </location>
</feature>
<keyword evidence="3" id="KW-1185">Reference proteome</keyword>
<sequence>MTPSTAFVSLLCLFSLGSSTPVPEPVPETQRSLSIIAKFDDITVLPAVAVTPIGNYDYLAYTNFVVVQQGVSGIQVVGVPAHSGTQVAGFNPTSPGSMDVNYSGSKTQSFDFDSFYFGCLPAELNSLTGTPEDCDVIVTGYKSSRVVAKQTVSFKAKALLQPMTFAQLKGFNSITKATFTVQATLPPAFIMDDVKYVANVKS</sequence>
<accession>A0A9P4Q3E1</accession>
<gene>
    <name evidence="2" type="ORF">K431DRAFT_313805</name>
</gene>
<keyword evidence="1" id="KW-0732">Signal</keyword>
<evidence type="ECO:0000313" key="3">
    <source>
        <dbReference type="Proteomes" id="UP000799441"/>
    </source>
</evidence>
<dbReference type="Proteomes" id="UP000799441">
    <property type="component" value="Unassembled WGS sequence"/>
</dbReference>
<organism evidence="2 3">
    <name type="scientific">Polychaeton citri CBS 116435</name>
    <dbReference type="NCBI Taxonomy" id="1314669"/>
    <lineage>
        <taxon>Eukaryota</taxon>
        <taxon>Fungi</taxon>
        <taxon>Dikarya</taxon>
        <taxon>Ascomycota</taxon>
        <taxon>Pezizomycotina</taxon>
        <taxon>Dothideomycetes</taxon>
        <taxon>Dothideomycetidae</taxon>
        <taxon>Capnodiales</taxon>
        <taxon>Capnodiaceae</taxon>
        <taxon>Polychaeton</taxon>
    </lineage>
</organism>
<feature type="signal peptide" evidence="1">
    <location>
        <begin position="1"/>
        <end position="19"/>
    </location>
</feature>
<comment type="caution">
    <text evidence="2">The sequence shown here is derived from an EMBL/GenBank/DDBJ whole genome shotgun (WGS) entry which is preliminary data.</text>
</comment>
<name>A0A9P4Q3E1_9PEZI</name>
<evidence type="ECO:0000256" key="1">
    <source>
        <dbReference type="SAM" id="SignalP"/>
    </source>
</evidence>
<reference evidence="2" key="1">
    <citation type="journal article" date="2020" name="Stud. Mycol.">
        <title>101 Dothideomycetes genomes: a test case for predicting lifestyles and emergence of pathogens.</title>
        <authorList>
            <person name="Haridas S."/>
            <person name="Albert R."/>
            <person name="Binder M."/>
            <person name="Bloem J."/>
            <person name="Labutti K."/>
            <person name="Salamov A."/>
            <person name="Andreopoulos B."/>
            <person name="Baker S."/>
            <person name="Barry K."/>
            <person name="Bills G."/>
            <person name="Bluhm B."/>
            <person name="Cannon C."/>
            <person name="Castanera R."/>
            <person name="Culley D."/>
            <person name="Daum C."/>
            <person name="Ezra D."/>
            <person name="Gonzalez J."/>
            <person name="Henrissat B."/>
            <person name="Kuo A."/>
            <person name="Liang C."/>
            <person name="Lipzen A."/>
            <person name="Lutzoni F."/>
            <person name="Magnuson J."/>
            <person name="Mondo S."/>
            <person name="Nolan M."/>
            <person name="Ohm R."/>
            <person name="Pangilinan J."/>
            <person name="Park H.-J."/>
            <person name="Ramirez L."/>
            <person name="Alfaro M."/>
            <person name="Sun H."/>
            <person name="Tritt A."/>
            <person name="Yoshinaga Y."/>
            <person name="Zwiers L.-H."/>
            <person name="Turgeon B."/>
            <person name="Goodwin S."/>
            <person name="Spatafora J."/>
            <person name="Crous P."/>
            <person name="Grigoriev I."/>
        </authorList>
    </citation>
    <scope>NUCLEOTIDE SEQUENCE</scope>
    <source>
        <strain evidence="2">CBS 116435</strain>
    </source>
</reference>
<protein>
    <submittedName>
        <fullName evidence="2">Uncharacterized protein</fullName>
    </submittedName>
</protein>